<evidence type="ECO:0000259" key="1">
    <source>
        <dbReference type="Pfam" id="PF01408"/>
    </source>
</evidence>
<gene>
    <name evidence="2" type="ORF">C8N24_2194</name>
</gene>
<reference evidence="2 3" key="1">
    <citation type="submission" date="2018-10" db="EMBL/GenBank/DDBJ databases">
        <title>Genomic Encyclopedia of Archaeal and Bacterial Type Strains, Phase II (KMG-II): from individual species to whole genera.</title>
        <authorList>
            <person name="Goeker M."/>
        </authorList>
    </citation>
    <scope>NUCLEOTIDE SEQUENCE [LARGE SCALE GENOMIC DNA]</scope>
    <source>
        <strain evidence="2 3">DSM 14954</strain>
    </source>
</reference>
<evidence type="ECO:0000313" key="3">
    <source>
        <dbReference type="Proteomes" id="UP000278962"/>
    </source>
</evidence>
<keyword evidence="3" id="KW-1185">Reference proteome</keyword>
<comment type="caution">
    <text evidence="2">The sequence shown here is derived from an EMBL/GenBank/DDBJ whole genome shotgun (WGS) entry which is preliminary data.</text>
</comment>
<dbReference type="Gene3D" id="3.40.50.720">
    <property type="entry name" value="NAD(P)-binding Rossmann-like Domain"/>
    <property type="match status" value="1"/>
</dbReference>
<dbReference type="GO" id="GO:0000166">
    <property type="term" value="F:nucleotide binding"/>
    <property type="evidence" value="ECO:0007669"/>
    <property type="project" value="InterPro"/>
</dbReference>
<dbReference type="PANTHER" id="PTHR43377:SF1">
    <property type="entry name" value="BILIVERDIN REDUCTASE A"/>
    <property type="match status" value="1"/>
</dbReference>
<organism evidence="2 3">
    <name type="scientific">Solirubrobacter pauli</name>
    <dbReference type="NCBI Taxonomy" id="166793"/>
    <lineage>
        <taxon>Bacteria</taxon>
        <taxon>Bacillati</taxon>
        <taxon>Actinomycetota</taxon>
        <taxon>Thermoleophilia</taxon>
        <taxon>Solirubrobacterales</taxon>
        <taxon>Solirubrobacteraceae</taxon>
        <taxon>Solirubrobacter</taxon>
    </lineage>
</organism>
<accession>A0A660LBG9</accession>
<dbReference type="AlphaFoldDB" id="A0A660LBG9"/>
<proteinExistence type="predicted"/>
<protein>
    <submittedName>
        <fullName evidence="2">Putative dehydrogenase</fullName>
    </submittedName>
</protein>
<dbReference type="Pfam" id="PF01408">
    <property type="entry name" value="GFO_IDH_MocA"/>
    <property type="match status" value="1"/>
</dbReference>
<dbReference type="InterPro" id="IPR051450">
    <property type="entry name" value="Gfo/Idh/MocA_Oxidoreductases"/>
</dbReference>
<dbReference type="SUPFAM" id="SSF51735">
    <property type="entry name" value="NAD(P)-binding Rossmann-fold domains"/>
    <property type="match status" value="1"/>
</dbReference>
<dbReference type="PANTHER" id="PTHR43377">
    <property type="entry name" value="BILIVERDIN REDUCTASE A"/>
    <property type="match status" value="1"/>
</dbReference>
<dbReference type="EMBL" id="RBIL01000001">
    <property type="protein sequence ID" value="RKQ92348.1"/>
    <property type="molecule type" value="Genomic_DNA"/>
</dbReference>
<sequence length="310" mass="32740">MLGCGAIGAGSGADPHPDVGVITHAGAYQACADTELVAVCDADPVRAEAAARRWGARAYTDVAELLAEARPELVSVATPDPTHAELLERCLRAPGVRAVLAEKPLALEVETARALVALARERGVALAVNYSRRFAPAFQRLRADLGIGTLQHVSGLYVKGLAHNGTHWLDLLRMLAGDPVVTSGRDRLGEPGPDPTLDAELALPGGAHARLAGLDTQRFTAFEMDLVGTLGRVRITESGHVIERFAVADDPRHPGYRVLVADERTTGALRDTTLHAVTQLVRGETACTGEDGVAALELVEAVRELAFAQP</sequence>
<dbReference type="Gene3D" id="3.30.360.10">
    <property type="entry name" value="Dihydrodipicolinate Reductase, domain 2"/>
    <property type="match status" value="1"/>
</dbReference>
<evidence type="ECO:0000313" key="2">
    <source>
        <dbReference type="EMBL" id="RKQ92348.1"/>
    </source>
</evidence>
<feature type="domain" description="Gfo/Idh/MocA-like oxidoreductase N-terminal" evidence="1">
    <location>
        <begin position="5"/>
        <end position="130"/>
    </location>
</feature>
<name>A0A660LBG9_9ACTN</name>
<dbReference type="InterPro" id="IPR036291">
    <property type="entry name" value="NAD(P)-bd_dom_sf"/>
</dbReference>
<dbReference type="InterPro" id="IPR000683">
    <property type="entry name" value="Gfo/Idh/MocA-like_OxRdtase_N"/>
</dbReference>
<dbReference type="Proteomes" id="UP000278962">
    <property type="component" value="Unassembled WGS sequence"/>
</dbReference>